<gene>
    <name evidence="3" type="ORF">TNIN_172501</name>
</gene>
<feature type="domain" description="HTH psq-type" evidence="2">
    <location>
        <begin position="9"/>
        <end position="53"/>
    </location>
</feature>
<dbReference type="SUPFAM" id="SSF46689">
    <property type="entry name" value="Homeodomain-like"/>
    <property type="match status" value="1"/>
</dbReference>
<dbReference type="Pfam" id="PF04218">
    <property type="entry name" value="CENP-B_N"/>
    <property type="match status" value="1"/>
</dbReference>
<reference evidence="3" key="1">
    <citation type="submission" date="2020-08" db="EMBL/GenBank/DDBJ databases">
        <title>Multicomponent nature underlies the extraordinary mechanical properties of spider dragline silk.</title>
        <authorList>
            <person name="Kono N."/>
            <person name="Nakamura H."/>
            <person name="Mori M."/>
            <person name="Yoshida Y."/>
            <person name="Ohtoshi R."/>
            <person name="Malay A.D."/>
            <person name="Moran D.A.P."/>
            <person name="Tomita M."/>
            <person name="Numata K."/>
            <person name="Arakawa K."/>
        </authorList>
    </citation>
    <scope>NUCLEOTIDE SEQUENCE</scope>
</reference>
<dbReference type="Proteomes" id="UP000886998">
    <property type="component" value="Unassembled WGS sequence"/>
</dbReference>
<evidence type="ECO:0000259" key="2">
    <source>
        <dbReference type="Pfam" id="PF04218"/>
    </source>
</evidence>
<dbReference type="GO" id="GO:0005634">
    <property type="term" value="C:nucleus"/>
    <property type="evidence" value="ECO:0007669"/>
    <property type="project" value="UniProtKB-SubCell"/>
</dbReference>
<keyword evidence="4" id="KW-1185">Reference proteome</keyword>
<dbReference type="InterPro" id="IPR007889">
    <property type="entry name" value="HTH_Psq"/>
</dbReference>
<accession>A0A8X6X0R2</accession>
<dbReference type="AlphaFoldDB" id="A0A8X6X0R2"/>
<evidence type="ECO:0000256" key="1">
    <source>
        <dbReference type="ARBA" id="ARBA00004123"/>
    </source>
</evidence>
<evidence type="ECO:0000313" key="4">
    <source>
        <dbReference type="Proteomes" id="UP000886998"/>
    </source>
</evidence>
<dbReference type="EMBL" id="BMAV01003869">
    <property type="protein sequence ID" value="GFY43791.1"/>
    <property type="molecule type" value="Genomic_DNA"/>
</dbReference>
<comment type="caution">
    <text evidence="3">The sequence shown here is derived from an EMBL/GenBank/DDBJ whole genome shotgun (WGS) entry which is preliminary data.</text>
</comment>
<dbReference type="InterPro" id="IPR009057">
    <property type="entry name" value="Homeodomain-like_sf"/>
</dbReference>
<evidence type="ECO:0000313" key="3">
    <source>
        <dbReference type="EMBL" id="GFY43791.1"/>
    </source>
</evidence>
<comment type="subcellular location">
    <subcellularLocation>
        <location evidence="1">Nucleus</location>
    </subcellularLocation>
</comment>
<protein>
    <recommendedName>
        <fullName evidence="2">HTH psq-type domain-containing protein</fullName>
    </recommendedName>
</protein>
<name>A0A8X6X0R2_9ARAC</name>
<dbReference type="OrthoDB" id="7612720at2759"/>
<organism evidence="3 4">
    <name type="scientific">Trichonephila inaurata madagascariensis</name>
    <dbReference type="NCBI Taxonomy" id="2747483"/>
    <lineage>
        <taxon>Eukaryota</taxon>
        <taxon>Metazoa</taxon>
        <taxon>Ecdysozoa</taxon>
        <taxon>Arthropoda</taxon>
        <taxon>Chelicerata</taxon>
        <taxon>Arachnida</taxon>
        <taxon>Araneae</taxon>
        <taxon>Araneomorphae</taxon>
        <taxon>Entelegynae</taxon>
        <taxon>Araneoidea</taxon>
        <taxon>Nephilidae</taxon>
        <taxon>Trichonephila</taxon>
        <taxon>Trichonephila inaurata</taxon>
    </lineage>
</organism>
<dbReference type="GO" id="GO:0003677">
    <property type="term" value="F:DNA binding"/>
    <property type="evidence" value="ECO:0007669"/>
    <property type="project" value="InterPro"/>
</dbReference>
<sequence length="97" mass="11031">MGPKKHGVSRTVLTINTKREIIATVESGQKMADIARKYGLNRSKVCTILAKKDIVKKTQATEGVSKITSTKQRSAILDKMERYLLVWINERVLKREM</sequence>
<proteinExistence type="predicted"/>
<dbReference type="Gene3D" id="1.10.10.60">
    <property type="entry name" value="Homeodomain-like"/>
    <property type="match status" value="1"/>
</dbReference>